<dbReference type="STRING" id="1052585.GYO_3034"/>
<evidence type="ECO:0000313" key="2">
    <source>
        <dbReference type="Proteomes" id="UP000002651"/>
    </source>
</evidence>
<dbReference type="Proteomes" id="UP000002651">
    <property type="component" value="Chromosome"/>
</dbReference>
<reference evidence="1 2" key="1">
    <citation type="journal article" date="2012" name="J. Bacteriol.">
        <title>Whole-genome sequences of Bacillus subtilis and close relatives.</title>
        <authorList>
            <person name="Earl A.M."/>
            <person name="Eppinger M."/>
            <person name="Fricke W.F."/>
            <person name="Rosovitz M.J."/>
            <person name="Rasko D.A."/>
            <person name="Daugherty S."/>
            <person name="Losick R."/>
            <person name="Kolter R."/>
            <person name="Ravel J."/>
        </authorList>
    </citation>
    <scope>NUCLEOTIDE SEQUENCE [LARGE SCALE GENOMIC DNA]</scope>
    <source>
        <strain evidence="2">DSM 15029 / JCM 12233 / NBRC 101239 / NRRL B-23049 / TU-B-10</strain>
    </source>
</reference>
<protein>
    <submittedName>
        <fullName evidence="1">Uncharacterized protein</fullName>
    </submittedName>
</protein>
<sequence length="41" mass="4659">MFILILGGVCSHILCISFLVFTPHIAKKTPVIIDRSFLNHY</sequence>
<dbReference type="HOGENOM" id="CLU_3265941_0_0_9"/>
<evidence type="ECO:0000313" key="1">
    <source>
        <dbReference type="EMBL" id="AEP87638.1"/>
    </source>
</evidence>
<keyword evidence="2" id="KW-1185">Reference proteome</keyword>
<organism evidence="1 2">
    <name type="scientific">Bacillus spizizenii (strain DSM 15029 / JCM 12233 / NBRC 101239 / NRRL B-23049 / TU-B-10)</name>
    <name type="common">Bacillus subtilis subsp. spizizenii</name>
    <dbReference type="NCBI Taxonomy" id="1052585"/>
    <lineage>
        <taxon>Bacteria</taxon>
        <taxon>Bacillati</taxon>
        <taxon>Bacillota</taxon>
        <taxon>Bacilli</taxon>
        <taxon>Bacillales</taxon>
        <taxon>Bacillaceae</taxon>
        <taxon>Bacillus</taxon>
    </lineage>
</organism>
<gene>
    <name evidence="1" type="ordered locus">GYO_3034</name>
</gene>
<accession>G4NYC9</accession>
<dbReference type="AlphaFoldDB" id="G4NYC9"/>
<dbReference type="EMBL" id="CP002905">
    <property type="protein sequence ID" value="AEP87638.1"/>
    <property type="molecule type" value="Genomic_DNA"/>
</dbReference>
<name>G4NYC9_BACS4</name>
<proteinExistence type="predicted"/>
<dbReference type="KEGG" id="bst:GYO_3034"/>